<dbReference type="InterPro" id="IPR011009">
    <property type="entry name" value="Kinase-like_dom_sf"/>
</dbReference>
<feature type="region of interest" description="Disordered" evidence="2">
    <location>
        <begin position="1040"/>
        <end position="1107"/>
    </location>
</feature>
<protein>
    <recommendedName>
        <fullName evidence="5">Protein kinase domain-containing protein</fullName>
    </recommendedName>
</protein>
<feature type="region of interest" description="Disordered" evidence="2">
    <location>
        <begin position="293"/>
        <end position="334"/>
    </location>
</feature>
<dbReference type="EMBL" id="LFZO01000138">
    <property type="protein sequence ID" value="KXT12834.1"/>
    <property type="molecule type" value="Genomic_DNA"/>
</dbReference>
<evidence type="ECO:0000256" key="1">
    <source>
        <dbReference type="SAM" id="Coils"/>
    </source>
</evidence>
<dbReference type="EMBL" id="LFZO01000138">
    <property type="protein sequence ID" value="KXT12833.1"/>
    <property type="molecule type" value="Genomic_DNA"/>
</dbReference>
<proteinExistence type="predicted"/>
<dbReference type="PANTHER" id="PTHR37542">
    <property type="entry name" value="HELO DOMAIN-CONTAINING PROTEIN-RELATED"/>
    <property type="match status" value="1"/>
</dbReference>
<feature type="compositionally biased region" description="Polar residues" evidence="2">
    <location>
        <begin position="711"/>
        <end position="722"/>
    </location>
</feature>
<feature type="compositionally biased region" description="Polar residues" evidence="2">
    <location>
        <begin position="324"/>
        <end position="334"/>
    </location>
</feature>
<evidence type="ECO:0000313" key="4">
    <source>
        <dbReference type="Proteomes" id="UP000073492"/>
    </source>
</evidence>
<feature type="region of interest" description="Disordered" evidence="2">
    <location>
        <begin position="710"/>
        <end position="797"/>
    </location>
</feature>
<organism evidence="3 4">
    <name type="scientific">Pseudocercospora musae</name>
    <dbReference type="NCBI Taxonomy" id="113226"/>
    <lineage>
        <taxon>Eukaryota</taxon>
        <taxon>Fungi</taxon>
        <taxon>Dikarya</taxon>
        <taxon>Ascomycota</taxon>
        <taxon>Pezizomycotina</taxon>
        <taxon>Dothideomycetes</taxon>
        <taxon>Dothideomycetidae</taxon>
        <taxon>Mycosphaerellales</taxon>
        <taxon>Mycosphaerellaceae</taxon>
        <taxon>Pseudocercospora</taxon>
    </lineage>
</organism>
<dbReference type="OrthoDB" id="5418235at2759"/>
<dbReference type="Gene3D" id="1.10.510.10">
    <property type="entry name" value="Transferase(Phosphotransferase) domain 1"/>
    <property type="match status" value="1"/>
</dbReference>
<dbReference type="Proteomes" id="UP000073492">
    <property type="component" value="Unassembled WGS sequence"/>
</dbReference>
<sequence>MCNATIDNATRGIWQCDSLPEDERRSSSANGERRLLLCLRRASGGARCEPYWAWPQLSRQPLSISKQATELQQGPSFAHSHDARRCALSVKTAESLHEQSRLYSDRRRLEHDIQLLWATRLPLEYHAPEAIGNMEGYHYSPGIHRPGHLSKLYSDAKRSALTSLQVQTASNAQYTSLHRKYRIQKDRLITWGLEWSDGEKGSDANIDDAVTKAGLSETVESVLRNIQEVTEEAESIKSASLPLIKEGEAFPQRPAVLDEARYEDLLRDLTTSIDTLYDLTQSRRALARGEHPTFEDPIDFPMEQPLKPSSSISKKPSEHIYDNATPTSSAPTLLNPTFSKPFLSPYSGLPSRIELSALRLPIETPPPYEAVGVPSTTRMVALLVRNRVSENVQSAIASSAPEVPVLVEYANYDATYRATGVPPPLQRLEALATFFQPMRADSQTNLSLLGYFEDSDQPRIGLVYDLPYTIQNKLQTGMSTEPLAPLSLLKLVQKANKQQSSATEVPAPALEHRFRMALRLTEQLHSLHASQLAHGNINSSSVIFTTTENETEANRLEQLRKPLWASFDLFSKSNIEGVNRASDFNIYRHPLDEPNGVDREFPVDLKFDLYGLGVILLEIGLWTPIGDLYKAKYTLADFKLRLEKIWIPKLAAKCGSAYMRAVETCLRLSDDMDNSRLTAEGVYGLLLQFLKRCSLLDDVGSSTELIPASELVSQPSSPTQSYRTPRRRHAIRRPSEASSLAKQLSETDDPRRSMSGKSAARPHRHSSYPFPSPLAGRTLTDPELSRQGSRASHMPTRPALAEVKEQIMERWHSRPEPSIRDFKRRVTLIQQRWRQCQALRQQKLQAAEATRTSMDEEAEQLANGKRAEFPDVPLPQTILDHWQNTMCFEMNALVAKALRHSKESCSIRLCPYGESKATARPTLIVGCKSTSKVKHALKRHLKYDPSMYDIKVKKEGEIRRCRKSRRERALEAAERSMAPYRDPNVEKAVNPDYQERPLCGASIGAFRYEEHLPPASFGGIVLIDGKPYGMSVHHMLEPEDISDDEDANGEDEEDDDGDDSSSLGSSEGESEDDDLSTVRPPSAHSSDDELLSSNDTAGDCPGLFPGDMEEIAITQPALDDAIDLDLHVEEEEEDEEDSGIDEDHLLSYRLGQVHASSGLRRTRKSHEGGFKSISQSLPQEIDWALFELLPPRLPTYNIIKGGTRFCHKGGDRHGNSYPTSILASQDIAHAKVHCLGRTSGLGSGVVSSTMELVKIHGRTTFSASWTITTANFGIGGDSGAWVISNEDGRVCGHVLASRQGRTYICPMDLLLEDIKQTLGAEEVSLPILSGEKGNASRPVSGERSAGSRETSPQCGMMEAMKDMRLEGGVALPASPARAGVRTVEPV</sequence>
<keyword evidence="1" id="KW-0175">Coiled coil</keyword>
<feature type="compositionally biased region" description="Acidic residues" evidence="2">
    <location>
        <begin position="1040"/>
        <end position="1059"/>
    </location>
</feature>
<feature type="region of interest" description="Disordered" evidence="2">
    <location>
        <begin position="1329"/>
        <end position="1354"/>
    </location>
</feature>
<evidence type="ECO:0000313" key="3">
    <source>
        <dbReference type="EMBL" id="KXT12834.1"/>
    </source>
</evidence>
<feature type="compositionally biased region" description="Low complexity" evidence="2">
    <location>
        <begin position="305"/>
        <end position="314"/>
    </location>
</feature>
<reference evidence="3 4" key="1">
    <citation type="submission" date="2015-07" db="EMBL/GenBank/DDBJ databases">
        <title>Comparative genomics of the Sigatoka disease complex on banana suggests a link between parallel evolutionary changes in Pseudocercospora fijiensis and Pseudocercospora eumusae and increased virulence on the banana host.</title>
        <authorList>
            <person name="Chang T.-C."/>
            <person name="Salvucci A."/>
            <person name="Crous P.W."/>
            <person name="Stergiopoulos I."/>
        </authorList>
    </citation>
    <scope>NUCLEOTIDE SEQUENCE [LARGE SCALE GENOMIC DNA]</scope>
    <source>
        <strain evidence="3 4">CBS 116634</strain>
    </source>
</reference>
<evidence type="ECO:0008006" key="5">
    <source>
        <dbReference type="Google" id="ProtNLM"/>
    </source>
</evidence>
<feature type="coiled-coil region" evidence="1">
    <location>
        <begin position="212"/>
        <end position="239"/>
    </location>
</feature>
<evidence type="ECO:0000256" key="2">
    <source>
        <dbReference type="SAM" id="MobiDB-lite"/>
    </source>
</evidence>
<accession>A0A139IDQ5</accession>
<dbReference type="SUPFAM" id="SSF56112">
    <property type="entry name" value="Protein kinase-like (PK-like)"/>
    <property type="match status" value="1"/>
</dbReference>
<name>A0A139IDQ5_9PEZI</name>
<comment type="caution">
    <text evidence="3">The sequence shown here is derived from an EMBL/GenBank/DDBJ whole genome shotgun (WGS) entry which is preliminary data.</text>
</comment>
<dbReference type="STRING" id="113226.A0A139IDQ5"/>
<gene>
    <name evidence="3" type="ORF">AC579_7610</name>
</gene>
<dbReference type="PANTHER" id="PTHR37542:SF2">
    <property type="entry name" value="PROTEIN KINASE DOMAIN-CONTAINING PROTEIN"/>
    <property type="match status" value="1"/>
</dbReference>
<keyword evidence="4" id="KW-1185">Reference proteome</keyword>